<keyword evidence="4" id="KW-1185">Reference proteome</keyword>
<dbReference type="Pfam" id="PF15978">
    <property type="entry name" value="TnsD"/>
    <property type="match status" value="1"/>
</dbReference>
<evidence type="ECO:0000259" key="2">
    <source>
        <dbReference type="Pfam" id="PF15978"/>
    </source>
</evidence>
<evidence type="ECO:0000313" key="3">
    <source>
        <dbReference type="EMBL" id="ESJ94587.1"/>
    </source>
</evidence>
<feature type="domain" description="Transposon Tn7 transposition protein TnsD C-terminal" evidence="2">
    <location>
        <begin position="309"/>
        <end position="443"/>
    </location>
</feature>
<sequence length="510" mass="60724">MLNFPMPYEHELIYSTVARAGIRLAFESPKQLLDAVFENRQVIATVDLPCHLNAIVNQYSEQQLTLQNIIYKHTLFPIYAPFVPEARRKQCIKWMGNISQGSVHLSLGINASRVPIIHRLRYCPQCLKEQALQKGEFYWLSLWQIQGACCPQHGNLVESRLDLRSLHRHDFIAPSDVFCTEWNQVPATSDELFISSKIIELLSTPPFVSPSYEQWTMFYNELARRNNCIRGENQIAFDQILEKISLRWPEKFLQQYHLDDLASETSWLRHIFRKHRKSFSYLEHIITIEAFLNTDWSFTDIFTQVKSFQKATTQQNNQIKFQDTNFEITRAENREKWVGLVQEHGVKPARHLQAALYAWLYRNDKDWLLQTNQNFHQKFIPQEAKIDWQKRDLFYVKQLIQLNNTLIWDLDSPRRSMKWWFKQTSTSNTLEKNLHKLPLIQLFLERYSENISCYQIRRLTKVFIDIKINKQSIPQWRILRKAGLSEERMTSETKRFLEYITLEFSQIIQN</sequence>
<dbReference type="RefSeq" id="WP_004647625.1">
    <property type="nucleotide sequence ID" value="NZ_KI530565.1"/>
</dbReference>
<dbReference type="InterPro" id="IPR032750">
    <property type="entry name" value="TnsD_C"/>
</dbReference>
<accession>A0ABN0PVM4</accession>
<dbReference type="InterPro" id="IPR009492">
    <property type="entry name" value="TniQ"/>
</dbReference>
<comment type="caution">
    <text evidence="3">The sequence shown here is derived from an EMBL/GenBank/DDBJ whole genome shotgun (WGS) entry which is preliminary data.</text>
</comment>
<dbReference type="Pfam" id="PF06527">
    <property type="entry name" value="TniQ"/>
    <property type="match status" value="1"/>
</dbReference>
<gene>
    <name evidence="3" type="ORF">P800_02680</name>
</gene>
<reference evidence="3 4" key="1">
    <citation type="submission" date="2013-10" db="EMBL/GenBank/DDBJ databases">
        <title>The Genome Sequence of Acinetobacter lwoffii NIPH 512.</title>
        <authorList>
            <consortium name="The Broad Institute Genomics Platform"/>
            <consortium name="The Broad Institute Genome Sequencing Center for Infectious Disease"/>
            <person name="Cerqueira G."/>
            <person name="Feldgarden M."/>
            <person name="Courvalin P."/>
            <person name="Grillot-Courvalin C."/>
            <person name="Clermont D."/>
            <person name="Rocha E."/>
            <person name="Yoon E.-J."/>
            <person name="Nemec A."/>
            <person name="Young S.K."/>
            <person name="Zeng Q."/>
            <person name="Gargeya S."/>
            <person name="Fitzgerald M."/>
            <person name="Abouelleil A."/>
            <person name="Alvarado L."/>
            <person name="Berlin A.M."/>
            <person name="Chapman S.B."/>
            <person name="Gainer-Dewar J."/>
            <person name="Goldberg J."/>
            <person name="Gnerre S."/>
            <person name="Griggs A."/>
            <person name="Gujja S."/>
            <person name="Hansen M."/>
            <person name="Howarth C."/>
            <person name="Imamovic A."/>
            <person name="Ireland A."/>
            <person name="Larimer J."/>
            <person name="McCowan C."/>
            <person name="Murphy C."/>
            <person name="Pearson M."/>
            <person name="Poon T.W."/>
            <person name="Priest M."/>
            <person name="Roberts A."/>
            <person name="Saif S."/>
            <person name="Shea T."/>
            <person name="Sykes S."/>
            <person name="Wortman J."/>
            <person name="Nusbaum C."/>
            <person name="Birren B."/>
        </authorList>
    </citation>
    <scope>NUCLEOTIDE SEQUENCE [LARGE SCALE GENOMIC DNA]</scope>
    <source>
        <strain evidence="3 4">NIPH 512</strain>
    </source>
</reference>
<feature type="domain" description="TniQ" evidence="1">
    <location>
        <begin position="4"/>
        <end position="154"/>
    </location>
</feature>
<dbReference type="Proteomes" id="UP000018465">
    <property type="component" value="Unassembled WGS sequence"/>
</dbReference>
<name>A0ABN0PVM4_ACILW</name>
<dbReference type="EMBL" id="AYHO01000005">
    <property type="protein sequence ID" value="ESJ94587.1"/>
    <property type="molecule type" value="Genomic_DNA"/>
</dbReference>
<protein>
    <recommendedName>
        <fullName evidence="5">Transposon Tn7 transposition protein TnsD C-termianl domain-containing protein</fullName>
    </recommendedName>
</protein>
<evidence type="ECO:0008006" key="5">
    <source>
        <dbReference type="Google" id="ProtNLM"/>
    </source>
</evidence>
<evidence type="ECO:0000313" key="4">
    <source>
        <dbReference type="Proteomes" id="UP000018465"/>
    </source>
</evidence>
<organism evidence="3 4">
    <name type="scientific">Acinetobacter lwoffii NCTC 5866 = CIP 64.10 = NIPH 512</name>
    <dbReference type="NCBI Taxonomy" id="981327"/>
    <lineage>
        <taxon>Bacteria</taxon>
        <taxon>Pseudomonadati</taxon>
        <taxon>Pseudomonadota</taxon>
        <taxon>Gammaproteobacteria</taxon>
        <taxon>Moraxellales</taxon>
        <taxon>Moraxellaceae</taxon>
        <taxon>Acinetobacter</taxon>
    </lineage>
</organism>
<proteinExistence type="predicted"/>
<evidence type="ECO:0000259" key="1">
    <source>
        <dbReference type="Pfam" id="PF06527"/>
    </source>
</evidence>